<comment type="caution">
    <text evidence="7">The sequence shown here is derived from an EMBL/GenBank/DDBJ whole genome shotgun (WGS) entry which is preliminary data.</text>
</comment>
<evidence type="ECO:0000259" key="5">
    <source>
        <dbReference type="Pfam" id="PF05426"/>
    </source>
</evidence>
<feature type="domain" description="Heparinase II/III-like C-terminal" evidence="6">
    <location>
        <begin position="414"/>
        <end position="666"/>
    </location>
</feature>
<dbReference type="Proteomes" id="UP000271339">
    <property type="component" value="Unassembled WGS sequence"/>
</dbReference>
<dbReference type="RefSeq" id="WP_121907243.1">
    <property type="nucleotide sequence ID" value="NZ_REFC01000012.1"/>
</dbReference>
<evidence type="ECO:0000256" key="4">
    <source>
        <dbReference type="ARBA" id="ARBA00023239"/>
    </source>
</evidence>
<evidence type="ECO:0000259" key="6">
    <source>
        <dbReference type="Pfam" id="PF07940"/>
    </source>
</evidence>
<dbReference type="PANTHER" id="PTHR39210:SF1">
    <property type="entry name" value="HEPARIN-SULFATE LYASE"/>
    <property type="match status" value="1"/>
</dbReference>
<sequence>MRIVSNYNTLIIIISTLLIFISCAEDKVSSPTLSSSASEISNNAHPSLIITSAGVEKIKANLGSIPIFDASLEAVKNEVDTEIASGIEVPIPKDFSGGYTHTRHKKNFLILQKAGILYQILDDQKYAKYVRDMLFQYEAMYKTLPIHPQTRSYARGKLFWQCLNDSNWLVYVSQAYDCIYNYLTAEERETLEKNLFRPFADFISIENPQFYNRIHNHSTWGNAAVGMIGLVMNDEELIERALYGIKHDGLDPNAKDNDGGFIKSKDGKAGFIANLEEPFSPDGYYTEGPYYQRYAMYPFLIFAEGLQNVKPELKIFQHKDSVLLKSVDALLNLSDADGEFFPLNDGQKGMSYFSRELVTAVDIAYHYGGHHPGLLSIAEKQNNVLLDDSGLSVALGLKNGEAKPFNKKSINLSDGSDGKQGGVGILRYGNEDMTLVFKYAAQGLSHGHYDKLSFSLYEKGDEILQDYGLVRFVNIEQKGGGNYLQANSSWAKQTIAHNTLIQNETSHFEGKYEIGSKHFSELYLFDVANEAIQVVSAKENNAYPGTQMQRTLVMIKDENFEKPYVLDLMQVTSNTTNQYDLPYYFMGQVIKTNVDYKTHQTLKKLGGANGYEHLYVEGIGNASEENTKLSWLNHGNFYSLTSATNKADQILFTRIGANDPEFNLRRDAGFMIRRKNSKNTVFASTIESHGSYSPVSEFALNSNSNIADLEVVFSSEEYMGISITDLNGSTRLFIMSNKDASKEKNHTIKINNIMHQWTGAYYFK</sequence>
<keyword evidence="4 7" id="KW-0456">Lyase</keyword>
<dbReference type="OrthoDB" id="9772435at2"/>
<dbReference type="Pfam" id="PF05426">
    <property type="entry name" value="Alginate_lyase"/>
    <property type="match status" value="1"/>
</dbReference>
<dbReference type="InterPro" id="IPR008397">
    <property type="entry name" value="Alginate_lyase_dom"/>
</dbReference>
<proteinExistence type="predicted"/>
<evidence type="ECO:0000313" key="8">
    <source>
        <dbReference type="Proteomes" id="UP000271339"/>
    </source>
</evidence>
<dbReference type="AlphaFoldDB" id="A0A3L9YYD8"/>
<protein>
    <submittedName>
        <fullName evidence="7">Alginate lyase</fullName>
    </submittedName>
</protein>
<dbReference type="EMBL" id="REFC01000012">
    <property type="protein sequence ID" value="RMA64817.1"/>
    <property type="molecule type" value="Genomic_DNA"/>
</dbReference>
<feature type="domain" description="Alginate lyase" evidence="5">
    <location>
        <begin position="117"/>
        <end position="339"/>
    </location>
</feature>
<keyword evidence="8" id="KW-1185">Reference proteome</keyword>
<dbReference type="GO" id="GO:0042597">
    <property type="term" value="C:periplasmic space"/>
    <property type="evidence" value="ECO:0007669"/>
    <property type="project" value="UniProtKB-SubCell"/>
</dbReference>
<dbReference type="GO" id="GO:0016829">
    <property type="term" value="F:lyase activity"/>
    <property type="evidence" value="ECO:0007669"/>
    <property type="project" value="UniProtKB-KW"/>
</dbReference>
<evidence type="ECO:0000256" key="3">
    <source>
        <dbReference type="ARBA" id="ARBA00022764"/>
    </source>
</evidence>
<reference evidence="7 8" key="1">
    <citation type="submission" date="2018-10" db="EMBL/GenBank/DDBJ databases">
        <title>Genomic Encyclopedia of Archaeal and Bacterial Type Strains, Phase II (KMG-II): from individual species to whole genera.</title>
        <authorList>
            <person name="Goeker M."/>
        </authorList>
    </citation>
    <scope>NUCLEOTIDE SEQUENCE [LARGE SCALE GENOMIC DNA]</scope>
    <source>
        <strain evidence="7 8">DSM 23424</strain>
    </source>
</reference>
<organism evidence="7 8">
    <name type="scientific">Ulvibacter antarcticus</name>
    <dbReference type="NCBI Taxonomy" id="442714"/>
    <lineage>
        <taxon>Bacteria</taxon>
        <taxon>Pseudomonadati</taxon>
        <taxon>Bacteroidota</taxon>
        <taxon>Flavobacteriia</taxon>
        <taxon>Flavobacteriales</taxon>
        <taxon>Flavobacteriaceae</taxon>
        <taxon>Ulvibacter</taxon>
    </lineage>
</organism>
<gene>
    <name evidence="7" type="ORF">BXY75_1699</name>
</gene>
<evidence type="ECO:0000256" key="1">
    <source>
        <dbReference type="ARBA" id="ARBA00004418"/>
    </source>
</evidence>
<keyword evidence="3" id="KW-0574">Periplasm</keyword>
<evidence type="ECO:0000313" key="7">
    <source>
        <dbReference type="EMBL" id="RMA64817.1"/>
    </source>
</evidence>
<dbReference type="PROSITE" id="PS51257">
    <property type="entry name" value="PROKAR_LIPOPROTEIN"/>
    <property type="match status" value="1"/>
</dbReference>
<comment type="subcellular location">
    <subcellularLocation>
        <location evidence="1">Periplasm</location>
    </subcellularLocation>
</comment>
<dbReference type="Pfam" id="PF07940">
    <property type="entry name" value="Hepar_II_III_C"/>
    <property type="match status" value="1"/>
</dbReference>
<evidence type="ECO:0000256" key="2">
    <source>
        <dbReference type="ARBA" id="ARBA00022729"/>
    </source>
</evidence>
<dbReference type="InterPro" id="IPR012480">
    <property type="entry name" value="Hepar_II_III_C"/>
</dbReference>
<keyword evidence="2" id="KW-0732">Signal</keyword>
<dbReference type="PANTHER" id="PTHR39210">
    <property type="entry name" value="HEPARIN-SULFATE LYASE"/>
    <property type="match status" value="1"/>
</dbReference>
<dbReference type="Gene3D" id="2.70.98.70">
    <property type="match status" value="1"/>
</dbReference>
<accession>A0A3L9YYD8</accession>
<name>A0A3L9YYD8_9FLAO</name>
<dbReference type="SUPFAM" id="SSF48230">
    <property type="entry name" value="Chondroitin AC/alginate lyase"/>
    <property type="match status" value="1"/>
</dbReference>
<dbReference type="InterPro" id="IPR008929">
    <property type="entry name" value="Chondroitin_lyas"/>
</dbReference>
<dbReference type="Gene3D" id="1.50.10.100">
    <property type="entry name" value="Chondroitin AC/alginate lyase"/>
    <property type="match status" value="1"/>
</dbReference>